<feature type="domain" description="Histidine kinase" evidence="16">
    <location>
        <begin position="229"/>
        <end position="429"/>
    </location>
</feature>
<evidence type="ECO:0000256" key="2">
    <source>
        <dbReference type="ARBA" id="ARBA00004429"/>
    </source>
</evidence>
<dbReference type="AlphaFoldDB" id="A0A381TT67"/>
<accession>A0A381TT67</accession>
<dbReference type="PRINTS" id="PR00344">
    <property type="entry name" value="BCTRLSENSOR"/>
</dbReference>
<keyword evidence="12 15" id="KW-1133">Transmembrane helix</keyword>
<feature type="domain" description="HAMP" evidence="17">
    <location>
        <begin position="169"/>
        <end position="221"/>
    </location>
</feature>
<dbReference type="InterPro" id="IPR036097">
    <property type="entry name" value="HisK_dim/P_sf"/>
</dbReference>
<dbReference type="InterPro" id="IPR004358">
    <property type="entry name" value="Sig_transdc_His_kin-like_C"/>
</dbReference>
<dbReference type="InterPro" id="IPR036890">
    <property type="entry name" value="HATPase_C_sf"/>
</dbReference>
<dbReference type="SUPFAM" id="SSF47384">
    <property type="entry name" value="Homodimeric domain of signal transducing histidine kinase"/>
    <property type="match status" value="1"/>
</dbReference>
<evidence type="ECO:0000256" key="14">
    <source>
        <dbReference type="ARBA" id="ARBA00023136"/>
    </source>
</evidence>
<evidence type="ECO:0000256" key="13">
    <source>
        <dbReference type="ARBA" id="ARBA00023012"/>
    </source>
</evidence>
<feature type="transmembrane region" description="Helical" evidence="15">
    <location>
        <begin position="6"/>
        <end position="29"/>
    </location>
</feature>
<dbReference type="SMART" id="SM00304">
    <property type="entry name" value="HAMP"/>
    <property type="match status" value="1"/>
</dbReference>
<keyword evidence="9" id="KW-0547">Nucleotide-binding</keyword>
<keyword evidence="10" id="KW-0418">Kinase</keyword>
<evidence type="ECO:0000256" key="4">
    <source>
        <dbReference type="ARBA" id="ARBA00022475"/>
    </source>
</evidence>
<dbReference type="InterPro" id="IPR005467">
    <property type="entry name" value="His_kinase_dom"/>
</dbReference>
<keyword evidence="11" id="KW-0067">ATP-binding</keyword>
<protein>
    <recommendedName>
        <fullName evidence="3">histidine kinase</fullName>
        <ecNumber evidence="3">2.7.13.3</ecNumber>
    </recommendedName>
</protein>
<evidence type="ECO:0000256" key="7">
    <source>
        <dbReference type="ARBA" id="ARBA00022679"/>
    </source>
</evidence>
<dbReference type="PROSITE" id="PS50885">
    <property type="entry name" value="HAMP"/>
    <property type="match status" value="1"/>
</dbReference>
<keyword evidence="14 15" id="KW-0472">Membrane</keyword>
<comment type="catalytic activity">
    <reaction evidence="1">
        <text>ATP + protein L-histidine = ADP + protein N-phospho-L-histidine.</text>
        <dbReference type="EC" id="2.7.13.3"/>
    </reaction>
</comment>
<proteinExistence type="predicted"/>
<feature type="transmembrane region" description="Helical" evidence="15">
    <location>
        <begin position="148"/>
        <end position="168"/>
    </location>
</feature>
<dbReference type="SMART" id="SM00388">
    <property type="entry name" value="HisKA"/>
    <property type="match status" value="1"/>
</dbReference>
<dbReference type="Gene3D" id="3.30.565.10">
    <property type="entry name" value="Histidine kinase-like ATPase, C-terminal domain"/>
    <property type="match status" value="1"/>
</dbReference>
<evidence type="ECO:0000259" key="17">
    <source>
        <dbReference type="PROSITE" id="PS50885"/>
    </source>
</evidence>
<dbReference type="InterPro" id="IPR050980">
    <property type="entry name" value="2C_sensor_his_kinase"/>
</dbReference>
<keyword evidence="13" id="KW-0902">Two-component regulatory system</keyword>
<organism evidence="18">
    <name type="scientific">marine metagenome</name>
    <dbReference type="NCBI Taxonomy" id="408172"/>
    <lineage>
        <taxon>unclassified sequences</taxon>
        <taxon>metagenomes</taxon>
        <taxon>ecological metagenomes</taxon>
    </lineage>
</organism>
<evidence type="ECO:0000256" key="8">
    <source>
        <dbReference type="ARBA" id="ARBA00022692"/>
    </source>
</evidence>
<evidence type="ECO:0000256" key="15">
    <source>
        <dbReference type="SAM" id="Phobius"/>
    </source>
</evidence>
<evidence type="ECO:0000256" key="1">
    <source>
        <dbReference type="ARBA" id="ARBA00000085"/>
    </source>
</evidence>
<dbReference type="Pfam" id="PF02518">
    <property type="entry name" value="HATPase_c"/>
    <property type="match status" value="1"/>
</dbReference>
<dbReference type="PANTHER" id="PTHR44936">
    <property type="entry name" value="SENSOR PROTEIN CREC"/>
    <property type="match status" value="1"/>
</dbReference>
<dbReference type="EC" id="2.7.13.3" evidence="3"/>
<comment type="subcellular location">
    <subcellularLocation>
        <location evidence="2">Cell inner membrane</location>
        <topology evidence="2">Multi-pass membrane protein</topology>
    </subcellularLocation>
</comment>
<gene>
    <name evidence="18" type="ORF">METZ01_LOCUS72089</name>
</gene>
<dbReference type="Pfam" id="PF00512">
    <property type="entry name" value="HisKA"/>
    <property type="match status" value="1"/>
</dbReference>
<dbReference type="GO" id="GO:0005524">
    <property type="term" value="F:ATP binding"/>
    <property type="evidence" value="ECO:0007669"/>
    <property type="project" value="UniProtKB-KW"/>
</dbReference>
<keyword evidence="5" id="KW-0997">Cell inner membrane</keyword>
<dbReference type="Gene3D" id="1.10.287.130">
    <property type="match status" value="1"/>
</dbReference>
<evidence type="ECO:0000259" key="16">
    <source>
        <dbReference type="PROSITE" id="PS50109"/>
    </source>
</evidence>
<dbReference type="InterPro" id="IPR003660">
    <property type="entry name" value="HAMP_dom"/>
</dbReference>
<keyword evidence="8 15" id="KW-0812">Transmembrane</keyword>
<reference evidence="18" key="1">
    <citation type="submission" date="2018-05" db="EMBL/GenBank/DDBJ databases">
        <authorList>
            <person name="Lanie J.A."/>
            <person name="Ng W.-L."/>
            <person name="Kazmierczak K.M."/>
            <person name="Andrzejewski T.M."/>
            <person name="Davidsen T.M."/>
            <person name="Wayne K.J."/>
            <person name="Tettelin H."/>
            <person name="Glass J.I."/>
            <person name="Rusch D."/>
            <person name="Podicherti R."/>
            <person name="Tsui H.-C.T."/>
            <person name="Winkler M.E."/>
        </authorList>
    </citation>
    <scope>NUCLEOTIDE SEQUENCE</scope>
</reference>
<evidence type="ECO:0000256" key="5">
    <source>
        <dbReference type="ARBA" id="ARBA00022519"/>
    </source>
</evidence>
<sequence length="431" mass="49052">MPEGLYSRSLLIIIVPIVLLQGILTFVFLDRHWQLVTRKLSSAVASEIVSFLDIKDTIDFSKIKEVSKNYYNMNITFIPNQKIKDDAPKPLNLVENTLGEELSMRLESNFWIDAHTLEKQVIVQIENGEGLYQFLLPRRNVYATNSHIFLVWMVISSLLLLSVAIMFMRQQIKPIEKLSKAAHQFGLGMKTEDLKPSGAAEVRRAAEAYLKMQERIERFMEQRTLMLAGVSHDLRTPLTRLKLQIEMLPNDSNNNELLNDVNEMQKMLETYLDFAQGVTSEDIRKVQLKGIVEEIINIKKDDTEKIIFHNNSSDEFPFECKLIAMKRCISNLINNACAYGNKVVVTLNNSENLIQILIEDDGPGINEKDYEQATKPFQRLDLARNQNISGSGLGLSISQDITNNHGGQMKLSKSHLGGLKVSLEFPRNIVN</sequence>
<dbReference type="SUPFAM" id="SSF55874">
    <property type="entry name" value="ATPase domain of HSP90 chaperone/DNA topoisomerase II/histidine kinase"/>
    <property type="match status" value="1"/>
</dbReference>
<dbReference type="GO" id="GO:0005886">
    <property type="term" value="C:plasma membrane"/>
    <property type="evidence" value="ECO:0007669"/>
    <property type="project" value="UniProtKB-SubCell"/>
</dbReference>
<dbReference type="PANTHER" id="PTHR44936:SF5">
    <property type="entry name" value="SENSOR HISTIDINE KINASE ENVZ"/>
    <property type="match status" value="1"/>
</dbReference>
<keyword evidence="7" id="KW-0808">Transferase</keyword>
<evidence type="ECO:0000256" key="6">
    <source>
        <dbReference type="ARBA" id="ARBA00022553"/>
    </source>
</evidence>
<evidence type="ECO:0000256" key="11">
    <source>
        <dbReference type="ARBA" id="ARBA00022840"/>
    </source>
</evidence>
<keyword evidence="6" id="KW-0597">Phosphoprotein</keyword>
<evidence type="ECO:0000256" key="9">
    <source>
        <dbReference type="ARBA" id="ARBA00022741"/>
    </source>
</evidence>
<evidence type="ECO:0000256" key="12">
    <source>
        <dbReference type="ARBA" id="ARBA00022989"/>
    </source>
</evidence>
<dbReference type="EMBL" id="UINC01005124">
    <property type="protein sequence ID" value="SVA19235.1"/>
    <property type="molecule type" value="Genomic_DNA"/>
</dbReference>
<name>A0A381TT67_9ZZZZ</name>
<dbReference type="GO" id="GO:0000155">
    <property type="term" value="F:phosphorelay sensor kinase activity"/>
    <property type="evidence" value="ECO:0007669"/>
    <property type="project" value="InterPro"/>
</dbReference>
<dbReference type="CDD" id="cd00082">
    <property type="entry name" value="HisKA"/>
    <property type="match status" value="1"/>
</dbReference>
<dbReference type="InterPro" id="IPR003594">
    <property type="entry name" value="HATPase_dom"/>
</dbReference>
<dbReference type="InterPro" id="IPR003661">
    <property type="entry name" value="HisK_dim/P_dom"/>
</dbReference>
<dbReference type="SMART" id="SM00387">
    <property type="entry name" value="HATPase_c"/>
    <property type="match status" value="1"/>
</dbReference>
<evidence type="ECO:0000256" key="3">
    <source>
        <dbReference type="ARBA" id="ARBA00012438"/>
    </source>
</evidence>
<evidence type="ECO:0000256" key="10">
    <source>
        <dbReference type="ARBA" id="ARBA00022777"/>
    </source>
</evidence>
<dbReference type="PROSITE" id="PS50109">
    <property type="entry name" value="HIS_KIN"/>
    <property type="match status" value="1"/>
</dbReference>
<evidence type="ECO:0000313" key="18">
    <source>
        <dbReference type="EMBL" id="SVA19235.1"/>
    </source>
</evidence>
<keyword evidence="4" id="KW-1003">Cell membrane</keyword>